<feature type="compositionally biased region" description="Polar residues" evidence="1">
    <location>
        <begin position="11"/>
        <end position="21"/>
    </location>
</feature>
<feature type="compositionally biased region" description="Acidic residues" evidence="1">
    <location>
        <begin position="270"/>
        <end position="290"/>
    </location>
</feature>
<evidence type="ECO:0000313" key="3">
    <source>
        <dbReference type="Proteomes" id="UP000272503"/>
    </source>
</evidence>
<feature type="compositionally biased region" description="Acidic residues" evidence="1">
    <location>
        <begin position="162"/>
        <end position="178"/>
    </location>
</feature>
<accession>A0A3L7ABH3</accession>
<name>A0A3L7ABH3_9MICO</name>
<dbReference type="EMBL" id="RCUX01000002">
    <property type="protein sequence ID" value="RLP77577.1"/>
    <property type="molecule type" value="Genomic_DNA"/>
</dbReference>
<organism evidence="2 3">
    <name type="scientific">Mycetocola tolaasinivorans</name>
    <dbReference type="NCBI Taxonomy" id="76635"/>
    <lineage>
        <taxon>Bacteria</taxon>
        <taxon>Bacillati</taxon>
        <taxon>Actinomycetota</taxon>
        <taxon>Actinomycetes</taxon>
        <taxon>Micrococcales</taxon>
        <taxon>Microbacteriaceae</taxon>
        <taxon>Mycetocola</taxon>
    </lineage>
</organism>
<feature type="region of interest" description="Disordered" evidence="1">
    <location>
        <begin position="1"/>
        <end position="41"/>
    </location>
</feature>
<proteinExistence type="predicted"/>
<sequence>MPAADAELAQTLASVTATEGDSVTAPDAPEPAETSEPSEAPVVFESDPVLAIAVDVARDALLEVIPAEQVGRHVGHRVEGERVLSMLFENRLPGYPGWFWNVTIARVDADAEPNVLEISLIPADGALLSPEWVPWSDRLADYRASQAAAAAAEAELAALHADDDDHDDDDDDDDEEFDENGRRVHGGDIDGVDVDQVQDEDDDSDDDDDEHDEDDDEEEEDDDDGDDDDDDDEDDNDDEEDEADDESDEHDLPLAASSPGARRARHATGDDDIYGDLVDDDDDEGPASFR</sequence>
<feature type="compositionally biased region" description="Low complexity" evidence="1">
    <location>
        <begin position="24"/>
        <end position="41"/>
    </location>
</feature>
<dbReference type="AlphaFoldDB" id="A0A3L7ABH3"/>
<protein>
    <submittedName>
        <fullName evidence="2">DUF3027 domain-containing protein</fullName>
    </submittedName>
</protein>
<dbReference type="OrthoDB" id="3210158at2"/>
<feature type="region of interest" description="Disordered" evidence="1">
    <location>
        <begin position="161"/>
        <end position="290"/>
    </location>
</feature>
<feature type="compositionally biased region" description="Acidic residues" evidence="1">
    <location>
        <begin position="190"/>
        <end position="249"/>
    </location>
</feature>
<dbReference type="InterPro" id="IPR021391">
    <property type="entry name" value="DUF3027"/>
</dbReference>
<comment type="caution">
    <text evidence="2">The sequence shown here is derived from an EMBL/GenBank/DDBJ whole genome shotgun (WGS) entry which is preliminary data.</text>
</comment>
<dbReference type="Proteomes" id="UP000272503">
    <property type="component" value="Unassembled WGS sequence"/>
</dbReference>
<evidence type="ECO:0000256" key="1">
    <source>
        <dbReference type="SAM" id="MobiDB-lite"/>
    </source>
</evidence>
<keyword evidence="3" id="KW-1185">Reference proteome</keyword>
<evidence type="ECO:0000313" key="2">
    <source>
        <dbReference type="EMBL" id="RLP77577.1"/>
    </source>
</evidence>
<reference evidence="2 3" key="1">
    <citation type="submission" date="2018-10" db="EMBL/GenBank/DDBJ databases">
        <authorList>
            <person name="Li J."/>
        </authorList>
    </citation>
    <scope>NUCLEOTIDE SEQUENCE [LARGE SCALE GENOMIC DNA]</scope>
    <source>
        <strain evidence="2 3">IF 016277</strain>
    </source>
</reference>
<gene>
    <name evidence="2" type="ORF">D9V32_03150</name>
</gene>
<feature type="compositionally biased region" description="Basic and acidic residues" evidence="1">
    <location>
        <begin position="179"/>
        <end position="188"/>
    </location>
</feature>
<dbReference type="Pfam" id="PF11228">
    <property type="entry name" value="DUF3027"/>
    <property type="match status" value="1"/>
</dbReference>